<dbReference type="Gene3D" id="3.30.420.40">
    <property type="match status" value="2"/>
</dbReference>
<proteinExistence type="predicted"/>
<comment type="caution">
    <text evidence="1">The sequence shown here is derived from an EMBL/GenBank/DDBJ whole genome shotgun (WGS) entry which is preliminary data.</text>
</comment>
<evidence type="ECO:0000313" key="2">
    <source>
        <dbReference type="Proteomes" id="UP001476950"/>
    </source>
</evidence>
<name>A0ABV0KT28_9CYAN</name>
<dbReference type="RefSeq" id="WP_190446165.1">
    <property type="nucleotide sequence ID" value="NZ_JAMPLM010000062.1"/>
</dbReference>
<reference evidence="1 2" key="1">
    <citation type="submission" date="2022-04" db="EMBL/GenBank/DDBJ databases">
        <title>Positive selection, recombination, and allopatry shape intraspecific diversity of widespread and dominant cyanobacteria.</title>
        <authorList>
            <person name="Wei J."/>
            <person name="Shu W."/>
            <person name="Hu C."/>
        </authorList>
    </citation>
    <scope>NUCLEOTIDE SEQUENCE [LARGE SCALE GENOMIC DNA]</scope>
    <source>
        <strain evidence="1 2">AS-A4</strain>
    </source>
</reference>
<protein>
    <recommendedName>
        <fullName evidence="3">Actin-like protein N-terminal domain-containing protein</fullName>
    </recommendedName>
</protein>
<dbReference type="Proteomes" id="UP001476950">
    <property type="component" value="Unassembled WGS sequence"/>
</dbReference>
<gene>
    <name evidence="1" type="ORF">NDI38_28640</name>
</gene>
<keyword evidence="2" id="KW-1185">Reference proteome</keyword>
<evidence type="ECO:0008006" key="3">
    <source>
        <dbReference type="Google" id="ProtNLM"/>
    </source>
</evidence>
<dbReference type="EMBL" id="JAMPLM010000062">
    <property type="protein sequence ID" value="MEP1062346.1"/>
    <property type="molecule type" value="Genomic_DNA"/>
</dbReference>
<sequence length="328" mass="36147">MVSTTPPKQLQTRAKHTRLVSFENSNSFLKRHDSEGTLVIQAGYRENPSDSAHADNENPIVILNGTAPRWYGSIACQGQHIRSFERSKLETAREAFAACLRPSDDGRNLIVVASYWDRKDLPAMERALLGTYSVIRNGESICCTVTQVLTVVEGIGSYWAVENRLQHGQTFLLEIGFRTAEEWLIDETGRVIDGRPVTQLGIFNLVNAIANDATVRATLSNGDRSDSINLSLISAGLQRQTVGRLSVDQWAAIKTKYASEYLKSLKGYLRTQYADVYQSTANSVLTGGGAALLLNLQPRLADLFVIPQEPQIASVRGSYDQQLSKVGV</sequence>
<organism evidence="1 2">
    <name type="scientific">Stenomitos frigidus AS-A4</name>
    <dbReference type="NCBI Taxonomy" id="2933935"/>
    <lineage>
        <taxon>Bacteria</taxon>
        <taxon>Bacillati</taxon>
        <taxon>Cyanobacteriota</taxon>
        <taxon>Cyanophyceae</taxon>
        <taxon>Leptolyngbyales</taxon>
        <taxon>Leptolyngbyaceae</taxon>
        <taxon>Stenomitos</taxon>
    </lineage>
</organism>
<accession>A0ABV0KT28</accession>
<evidence type="ECO:0000313" key="1">
    <source>
        <dbReference type="EMBL" id="MEP1062346.1"/>
    </source>
</evidence>